<keyword evidence="3" id="KW-1185">Reference proteome</keyword>
<proteinExistence type="predicted"/>
<dbReference type="EMBL" id="CAUYUJ010006892">
    <property type="protein sequence ID" value="CAK0818981.1"/>
    <property type="molecule type" value="Genomic_DNA"/>
</dbReference>
<feature type="compositionally biased region" description="Gly residues" evidence="1">
    <location>
        <begin position="318"/>
        <end position="332"/>
    </location>
</feature>
<sequence>MFNACCCNKELSESGGPLDLNDEYKPQEKDQEGHDSQPGTPTTTGARGGFWKFSEGVQNVVGAIQQQADHIVDGIQDQAAQVTNLLSHGVADALHLDDKFKAMADNVLDQMAPRAGELTIDEAQEFIPAFKRLDQATSRDFDGEATEACTNKILGYRSKIHDFCEDVVDCFADMASDPSTGVLNCLYRVISWIMRACKEGVQMAVDLLKKVIPDCIEPCCFSCLSLEGKLVGWVTATFNKVVDILEGVIQEALKSAGVPDWICDRVDFNGNASADRAQAACGRAPAAEGGFLRASLRRRPPRAASRRDGFCSPAAGGARAGGRGPRGTSGRGPRGRADDDEPVKVRKAREAAGEAAPPQMSIEAEGELAQAARRSVGCGSPSSAVEASDEGLPGRGLAPTAKSVPPPLRDGCPKTAIRDGCPKIAMFILCCCRGRGRERAPRGRPGVSRGSGG</sequence>
<feature type="compositionally biased region" description="Basic and acidic residues" evidence="1">
    <location>
        <begin position="342"/>
        <end position="352"/>
    </location>
</feature>
<name>A0ABN9RIR0_9DINO</name>
<comment type="caution">
    <text evidence="2">The sequence shown here is derived from an EMBL/GenBank/DDBJ whole genome shotgun (WGS) entry which is preliminary data.</text>
</comment>
<protein>
    <submittedName>
        <fullName evidence="2">Uncharacterized protein</fullName>
    </submittedName>
</protein>
<evidence type="ECO:0000313" key="3">
    <source>
        <dbReference type="Proteomes" id="UP001189429"/>
    </source>
</evidence>
<evidence type="ECO:0000313" key="2">
    <source>
        <dbReference type="EMBL" id="CAK0818981.1"/>
    </source>
</evidence>
<accession>A0ABN9RIR0</accession>
<dbReference type="Proteomes" id="UP001189429">
    <property type="component" value="Unassembled WGS sequence"/>
</dbReference>
<organism evidence="2 3">
    <name type="scientific">Prorocentrum cordatum</name>
    <dbReference type="NCBI Taxonomy" id="2364126"/>
    <lineage>
        <taxon>Eukaryota</taxon>
        <taxon>Sar</taxon>
        <taxon>Alveolata</taxon>
        <taxon>Dinophyceae</taxon>
        <taxon>Prorocentrales</taxon>
        <taxon>Prorocentraceae</taxon>
        <taxon>Prorocentrum</taxon>
    </lineage>
</organism>
<reference evidence="2" key="1">
    <citation type="submission" date="2023-10" db="EMBL/GenBank/DDBJ databases">
        <authorList>
            <person name="Chen Y."/>
            <person name="Shah S."/>
            <person name="Dougan E. K."/>
            <person name="Thang M."/>
            <person name="Chan C."/>
        </authorList>
    </citation>
    <scope>NUCLEOTIDE SEQUENCE [LARGE SCALE GENOMIC DNA]</scope>
</reference>
<feature type="compositionally biased region" description="Basic and acidic residues" evidence="1">
    <location>
        <begin position="22"/>
        <end position="35"/>
    </location>
</feature>
<feature type="region of interest" description="Disordered" evidence="1">
    <location>
        <begin position="16"/>
        <end position="47"/>
    </location>
</feature>
<feature type="region of interest" description="Disordered" evidence="1">
    <location>
        <begin position="377"/>
        <end position="404"/>
    </location>
</feature>
<feature type="region of interest" description="Disordered" evidence="1">
    <location>
        <begin position="292"/>
        <end position="362"/>
    </location>
</feature>
<gene>
    <name evidence="2" type="ORF">PCOR1329_LOCUS21086</name>
</gene>
<evidence type="ECO:0000256" key="1">
    <source>
        <dbReference type="SAM" id="MobiDB-lite"/>
    </source>
</evidence>